<organism evidence="2 3">
    <name type="scientific">Bacillus cereus</name>
    <dbReference type="NCBI Taxonomy" id="1396"/>
    <lineage>
        <taxon>Bacteria</taxon>
        <taxon>Bacillati</taxon>
        <taxon>Bacillota</taxon>
        <taxon>Bacilli</taxon>
        <taxon>Bacillales</taxon>
        <taxon>Bacillaceae</taxon>
        <taxon>Bacillus</taxon>
        <taxon>Bacillus cereus group</taxon>
    </lineage>
</organism>
<dbReference type="CDD" id="cd00085">
    <property type="entry name" value="HNHc"/>
    <property type="match status" value="1"/>
</dbReference>
<accession>A0A9X7LUM9</accession>
<evidence type="ECO:0000313" key="3">
    <source>
        <dbReference type="Proteomes" id="UP000321735"/>
    </source>
</evidence>
<dbReference type="InterPro" id="IPR003615">
    <property type="entry name" value="HNH_nuc"/>
</dbReference>
<reference evidence="2 3" key="1">
    <citation type="journal article" date="2019" name="Ecotoxicol. Environ. Saf.">
        <title>Microbial characterization of heavy metal resistant bacterial strains isolated from an electroplating wastewater treatment plant.</title>
        <authorList>
            <person name="Cai X."/>
            <person name="Zheng X."/>
            <person name="Zhang D."/>
            <person name="Iqbal W."/>
            <person name="Liu C."/>
            <person name="Yang B."/>
            <person name="Zhao X."/>
            <person name="Lu X."/>
            <person name="Mao Y."/>
        </authorList>
    </citation>
    <scope>NUCLEOTIDE SEQUENCE [LARGE SCALE GENOMIC DNA]</scope>
    <source>
        <strain evidence="2 3">Co1-1</strain>
    </source>
</reference>
<dbReference type="Proteomes" id="UP000321735">
    <property type="component" value="Chromosome"/>
</dbReference>
<protein>
    <recommendedName>
        <fullName evidence="1">HNH nuclease domain-containing protein</fullName>
    </recommendedName>
</protein>
<evidence type="ECO:0000259" key="1">
    <source>
        <dbReference type="SMART" id="SM00507"/>
    </source>
</evidence>
<dbReference type="Gene3D" id="1.10.30.50">
    <property type="match status" value="1"/>
</dbReference>
<dbReference type="SMART" id="SM00507">
    <property type="entry name" value="HNHc"/>
    <property type="match status" value="1"/>
</dbReference>
<dbReference type="EMBL" id="CP031778">
    <property type="protein sequence ID" value="QDZ73470.1"/>
    <property type="molecule type" value="Genomic_DNA"/>
</dbReference>
<proteinExistence type="predicted"/>
<name>A0A9X7LUM9_BACCE</name>
<gene>
    <name evidence="2" type="ORF">D0437_10285</name>
</gene>
<feature type="domain" description="HNH nuclease" evidence="1">
    <location>
        <begin position="49"/>
        <end position="118"/>
    </location>
</feature>
<dbReference type="AlphaFoldDB" id="A0A9X7LUM9"/>
<sequence length="295" mass="34322">MIYIQRKLQPPELDLTNPKSIGYKELEDAKKTTFTKDSKFEFKAYKNANVKRILHEMFNGKCGYCEGRIDVTSYEDIEHFRPKKAIKIEGKPELVYPGYYWLAMDWDNLLVSCSRCNRSYKQNLFPLADESKRAKEPKEIALEEPLLLNPCVDNPSEHLVFKDTGVVTFKKGSIKGEKSIDIYGLYRQGLTDERAMLAKDIKFKMVQICDEVMDLKELASLKGNPNFGKLFERRVQSIIMLYDNLIEHINDPKRPYREMVKQLTAEFLSKHQAEISNLRAVYNRKTGCEPMRLPS</sequence>
<dbReference type="RefSeq" id="WP_208743360.1">
    <property type="nucleotide sequence ID" value="NZ_CP031778.1"/>
</dbReference>
<evidence type="ECO:0000313" key="2">
    <source>
        <dbReference type="EMBL" id="QDZ73470.1"/>
    </source>
</evidence>